<accession>A0AAE0LI15</accession>
<keyword evidence="3" id="KW-1185">Reference proteome</keyword>
<gene>
    <name evidence="2" type="ORF">CYMTET_6870</name>
</gene>
<organism evidence="2 3">
    <name type="scientific">Cymbomonas tetramitiformis</name>
    <dbReference type="NCBI Taxonomy" id="36881"/>
    <lineage>
        <taxon>Eukaryota</taxon>
        <taxon>Viridiplantae</taxon>
        <taxon>Chlorophyta</taxon>
        <taxon>Pyramimonadophyceae</taxon>
        <taxon>Pyramimonadales</taxon>
        <taxon>Pyramimonadaceae</taxon>
        <taxon>Cymbomonas</taxon>
    </lineage>
</organism>
<proteinExistence type="predicted"/>
<evidence type="ECO:0000256" key="1">
    <source>
        <dbReference type="SAM" id="MobiDB-lite"/>
    </source>
</evidence>
<comment type="caution">
    <text evidence="2">The sequence shown here is derived from an EMBL/GenBank/DDBJ whole genome shotgun (WGS) entry which is preliminary data.</text>
</comment>
<reference evidence="2 3" key="1">
    <citation type="journal article" date="2015" name="Genome Biol. Evol.">
        <title>Comparative Genomics of a Bacterivorous Green Alga Reveals Evolutionary Causalities and Consequences of Phago-Mixotrophic Mode of Nutrition.</title>
        <authorList>
            <person name="Burns J.A."/>
            <person name="Paasch A."/>
            <person name="Narechania A."/>
            <person name="Kim E."/>
        </authorList>
    </citation>
    <scope>NUCLEOTIDE SEQUENCE [LARGE SCALE GENOMIC DNA]</scope>
    <source>
        <strain evidence="2 3">PLY_AMNH</strain>
    </source>
</reference>
<feature type="region of interest" description="Disordered" evidence="1">
    <location>
        <begin position="62"/>
        <end position="85"/>
    </location>
</feature>
<evidence type="ECO:0000313" key="3">
    <source>
        <dbReference type="Proteomes" id="UP001190700"/>
    </source>
</evidence>
<name>A0AAE0LI15_9CHLO</name>
<evidence type="ECO:0000313" key="2">
    <source>
        <dbReference type="EMBL" id="KAK3285529.1"/>
    </source>
</evidence>
<dbReference type="EMBL" id="LGRX02001782">
    <property type="protein sequence ID" value="KAK3285529.1"/>
    <property type="molecule type" value="Genomic_DNA"/>
</dbReference>
<sequence length="259" mass="29614">METLQAGVAQQPQPVQTSRQAGTKRRSWGGAAQPARPPVPVQWANAPNESTIDFYIKDTSETMETTKTPGQSNINSETHRDNTSTTTELARDFMAEQRKASSSILQRLVKKIKPDVPSFEGDKRHVAASFIQLKYRLWQLSVRGGNGSTFKELERKKREEERQLIWRPLALIPPIMEFTLACLTISWRGHDGWLQEHFTDERRFGGRRNLHDHILFLLLRLRRLLLLLASDANVFLLLVNRPGRDAIVVDVHHPLVIVE</sequence>
<dbReference type="AlphaFoldDB" id="A0AAE0LI15"/>
<feature type="region of interest" description="Disordered" evidence="1">
    <location>
        <begin position="1"/>
        <end position="45"/>
    </location>
</feature>
<dbReference type="Proteomes" id="UP001190700">
    <property type="component" value="Unassembled WGS sequence"/>
</dbReference>
<feature type="compositionally biased region" description="Low complexity" evidence="1">
    <location>
        <begin position="1"/>
        <end position="16"/>
    </location>
</feature>
<feature type="compositionally biased region" description="Polar residues" evidence="1">
    <location>
        <begin position="62"/>
        <end position="76"/>
    </location>
</feature>
<protein>
    <submittedName>
        <fullName evidence="2">Uncharacterized protein</fullName>
    </submittedName>
</protein>